<dbReference type="PANTHER" id="PTHR43005">
    <property type="entry name" value="BLR7065 PROTEIN"/>
    <property type="match status" value="1"/>
</dbReference>
<keyword evidence="4 7" id="KW-0812">Transmembrane</keyword>
<feature type="transmembrane region" description="Helical" evidence="7">
    <location>
        <begin position="12"/>
        <end position="36"/>
    </location>
</feature>
<comment type="similarity">
    <text evidence="7">Belongs to the binding-protein-dependent transport system permease family.</text>
</comment>
<evidence type="ECO:0000313" key="10">
    <source>
        <dbReference type="Proteomes" id="UP000030661"/>
    </source>
</evidence>
<keyword evidence="5 7" id="KW-1133">Transmembrane helix</keyword>
<evidence type="ECO:0000256" key="5">
    <source>
        <dbReference type="ARBA" id="ARBA00022989"/>
    </source>
</evidence>
<sequence length="285" mass="32218">MKIKDRYMWIPFVLPGVLLLVLVLGFPAVTSILYSFEPEGDRGSYTLANYINLLQDPFFKTTFWNTGVFVFFSVASHLVLGLAVALVLNTALPAKPLFRIIALLPWVVPDVVAGIIWKWMYNPLYGAINDLLLRTGLIHNPVEWLTKPQLALFSVILVNLWRGFPFVMLILLAGLQSIPNYLYEAAAIDGASARQSFFHITIPGLRKMLVVALALDTVWEVRRFGLIQAMTQGGPGVLTEVLSTYTYKQYFKFFRFEYASAISVVMTLVLLLVSLPYIWMISQEE</sequence>
<feature type="transmembrane region" description="Helical" evidence="7">
    <location>
        <begin position="100"/>
        <end position="120"/>
    </location>
</feature>
<evidence type="ECO:0000259" key="8">
    <source>
        <dbReference type="PROSITE" id="PS50928"/>
    </source>
</evidence>
<dbReference type="AlphaFoldDB" id="A0A081BZ06"/>
<comment type="subcellular location">
    <subcellularLocation>
        <location evidence="1 7">Cell membrane</location>
        <topology evidence="1 7">Multi-pass membrane protein</topology>
    </subcellularLocation>
</comment>
<evidence type="ECO:0000313" key="9">
    <source>
        <dbReference type="EMBL" id="GAK57561.1"/>
    </source>
</evidence>
<reference evidence="9 10" key="1">
    <citation type="journal article" date="2015" name="PeerJ">
        <title>First genomic representation of candidate bacterial phylum KSB3 points to enhanced environmental sensing as a trigger of wastewater bulking.</title>
        <authorList>
            <person name="Sekiguchi Y."/>
            <person name="Ohashi A."/>
            <person name="Parks D.H."/>
            <person name="Yamauchi T."/>
            <person name="Tyson G.W."/>
            <person name="Hugenholtz P."/>
        </authorList>
    </citation>
    <scope>NUCLEOTIDE SEQUENCE [LARGE SCALE GENOMIC DNA]</scope>
</reference>
<feature type="transmembrane region" description="Helical" evidence="7">
    <location>
        <begin position="150"/>
        <end position="173"/>
    </location>
</feature>
<name>A0A081BZ06_VECG1</name>
<keyword evidence="3" id="KW-1003">Cell membrane</keyword>
<dbReference type="Pfam" id="PF00528">
    <property type="entry name" value="BPD_transp_1"/>
    <property type="match status" value="1"/>
</dbReference>
<organism evidence="9 10">
    <name type="scientific">Vecturithrix granuli</name>
    <dbReference type="NCBI Taxonomy" id="1499967"/>
    <lineage>
        <taxon>Bacteria</taxon>
        <taxon>Candidatus Moduliflexota</taxon>
        <taxon>Candidatus Vecturitrichia</taxon>
        <taxon>Candidatus Vecturitrichales</taxon>
        <taxon>Candidatus Vecturitrichaceae</taxon>
        <taxon>Candidatus Vecturithrix</taxon>
    </lineage>
</organism>
<dbReference type="eggNOG" id="COG1175">
    <property type="taxonomic scope" value="Bacteria"/>
</dbReference>
<dbReference type="GO" id="GO:0055085">
    <property type="term" value="P:transmembrane transport"/>
    <property type="evidence" value="ECO:0007669"/>
    <property type="project" value="InterPro"/>
</dbReference>
<protein>
    <submittedName>
        <fullName evidence="9">Binding-protein-dependent transport systems inner membrane component</fullName>
    </submittedName>
</protein>
<dbReference type="InterPro" id="IPR000515">
    <property type="entry name" value="MetI-like"/>
</dbReference>
<feature type="domain" description="ABC transmembrane type-1" evidence="8">
    <location>
        <begin position="63"/>
        <end position="277"/>
    </location>
</feature>
<dbReference type="Gene3D" id="1.10.3720.10">
    <property type="entry name" value="MetI-like"/>
    <property type="match status" value="1"/>
</dbReference>
<gene>
    <name evidence="9" type="ORF">U27_04528</name>
</gene>
<dbReference type="PANTHER" id="PTHR43005:SF1">
    <property type="entry name" value="SPERMIDINE_PUTRESCINE TRANSPORT SYSTEM PERMEASE PROTEIN"/>
    <property type="match status" value="1"/>
</dbReference>
<evidence type="ECO:0000256" key="7">
    <source>
        <dbReference type="RuleBase" id="RU363032"/>
    </source>
</evidence>
<evidence type="ECO:0000256" key="1">
    <source>
        <dbReference type="ARBA" id="ARBA00004651"/>
    </source>
</evidence>
<evidence type="ECO:0000256" key="6">
    <source>
        <dbReference type="ARBA" id="ARBA00023136"/>
    </source>
</evidence>
<feature type="transmembrane region" description="Helical" evidence="7">
    <location>
        <begin position="63"/>
        <end position="88"/>
    </location>
</feature>
<feature type="transmembrane region" description="Helical" evidence="7">
    <location>
        <begin position="258"/>
        <end position="279"/>
    </location>
</feature>
<keyword evidence="2 7" id="KW-0813">Transport</keyword>
<accession>A0A081BZ06</accession>
<dbReference type="SUPFAM" id="SSF161098">
    <property type="entry name" value="MetI-like"/>
    <property type="match status" value="1"/>
</dbReference>
<dbReference type="CDD" id="cd06261">
    <property type="entry name" value="TM_PBP2"/>
    <property type="match status" value="1"/>
</dbReference>
<dbReference type="PROSITE" id="PS50928">
    <property type="entry name" value="ABC_TM1"/>
    <property type="match status" value="1"/>
</dbReference>
<keyword evidence="6 7" id="KW-0472">Membrane</keyword>
<dbReference type="InterPro" id="IPR035906">
    <property type="entry name" value="MetI-like_sf"/>
</dbReference>
<dbReference type="Proteomes" id="UP000030661">
    <property type="component" value="Unassembled WGS sequence"/>
</dbReference>
<proteinExistence type="inferred from homology"/>
<keyword evidence="10" id="KW-1185">Reference proteome</keyword>
<dbReference type="STRING" id="1499967.U27_04528"/>
<dbReference type="EMBL" id="DF820466">
    <property type="protein sequence ID" value="GAK57561.1"/>
    <property type="molecule type" value="Genomic_DNA"/>
</dbReference>
<dbReference type="HOGENOM" id="CLU_016047_0_3_0"/>
<dbReference type="GO" id="GO:0005886">
    <property type="term" value="C:plasma membrane"/>
    <property type="evidence" value="ECO:0007669"/>
    <property type="project" value="UniProtKB-SubCell"/>
</dbReference>
<evidence type="ECO:0000256" key="2">
    <source>
        <dbReference type="ARBA" id="ARBA00022448"/>
    </source>
</evidence>
<evidence type="ECO:0000256" key="4">
    <source>
        <dbReference type="ARBA" id="ARBA00022692"/>
    </source>
</evidence>
<evidence type="ECO:0000256" key="3">
    <source>
        <dbReference type="ARBA" id="ARBA00022475"/>
    </source>
</evidence>